<dbReference type="AlphaFoldDB" id="A0AAD3HLT9"/>
<keyword evidence="3" id="KW-1185">Reference proteome</keyword>
<dbReference type="Proteomes" id="UP001054857">
    <property type="component" value="Unassembled WGS sequence"/>
</dbReference>
<name>A0AAD3HLT9_9CHLO</name>
<evidence type="ECO:0000313" key="3">
    <source>
        <dbReference type="Proteomes" id="UP001054857"/>
    </source>
</evidence>
<evidence type="ECO:0000313" key="1">
    <source>
        <dbReference type="EMBL" id="GFR45457.1"/>
    </source>
</evidence>
<proteinExistence type="predicted"/>
<protein>
    <submittedName>
        <fullName evidence="1">Uncharacterized protein</fullName>
    </submittedName>
</protein>
<organism evidence="1 3">
    <name type="scientific">Astrephomene gubernaculifera</name>
    <dbReference type="NCBI Taxonomy" id="47775"/>
    <lineage>
        <taxon>Eukaryota</taxon>
        <taxon>Viridiplantae</taxon>
        <taxon>Chlorophyta</taxon>
        <taxon>core chlorophytes</taxon>
        <taxon>Chlorophyceae</taxon>
        <taxon>CS clade</taxon>
        <taxon>Chlamydomonadales</taxon>
        <taxon>Astrephomenaceae</taxon>
        <taxon>Astrephomene</taxon>
    </lineage>
</organism>
<dbReference type="EMBL" id="BMAR01000062">
    <property type="protein sequence ID" value="GFR52350.1"/>
    <property type="molecule type" value="Genomic_DNA"/>
</dbReference>
<accession>A0AAD3HLT9</accession>
<reference evidence="1" key="1">
    <citation type="submission" date="2020-08" db="EMBL/GenBank/DDBJ databases">
        <authorList>
            <person name="Yamashita S."/>
            <person name="Nozaki H."/>
        </authorList>
    </citation>
    <scope>NUCLEOTIDE SEQUENCE</scope>
    <source>
        <strain evidence="1">NIES-4017</strain>
    </source>
</reference>
<reference evidence="1 3" key="2">
    <citation type="journal article" date="2021" name="Sci. Rep.">
        <title>Genome sequencing of the multicellular alga Astrephomene provides insights into convergent evolution of germ-soma differentiation.</title>
        <authorList>
            <person name="Yamashita S."/>
            <person name="Yamamoto K."/>
            <person name="Matsuzaki R."/>
            <person name="Suzuki S."/>
            <person name="Yamaguchi H."/>
            <person name="Hirooka S."/>
            <person name="Minakuchi Y."/>
            <person name="Miyagishima S."/>
            <person name="Kawachi M."/>
            <person name="Toyoda A."/>
            <person name="Nozaki H."/>
        </authorList>
    </citation>
    <scope>NUCLEOTIDE SEQUENCE [LARGE SCALE GENOMIC DNA]</scope>
    <source>
        <strain evidence="1 3">NIES-4017</strain>
    </source>
</reference>
<gene>
    <name evidence="2" type="ORF">Agub_g14902</name>
    <name evidence="1" type="ORF">Agub_g6854</name>
</gene>
<sequence length="131" mass="14121">MGSDEVTKRLRNYLCDWGLYHKEASHNFRRGMLQYAAAWTAPATSPPLLVLPLRLLVRWSWARAATRWRRVAGGAVAGLREWAVASCARGVSAVLRWHAGTSPGGCVGCAVFAGFSWQCGPGGGHPCRAAA</sequence>
<evidence type="ECO:0000313" key="2">
    <source>
        <dbReference type="EMBL" id="GFR52350.1"/>
    </source>
</evidence>
<comment type="caution">
    <text evidence="1">The sequence shown here is derived from an EMBL/GenBank/DDBJ whole genome shotgun (WGS) entry which is preliminary data.</text>
</comment>
<dbReference type="EMBL" id="BMAR01000010">
    <property type="protein sequence ID" value="GFR45457.1"/>
    <property type="molecule type" value="Genomic_DNA"/>
</dbReference>